<reference evidence="1 2" key="1">
    <citation type="journal article" date="2014" name="Genome Announc.">
        <title>Complete genome sequence of Magnetospirillum gryphiswaldense MSR-1.</title>
        <authorList>
            <person name="Wang X."/>
            <person name="Wang Q."/>
            <person name="Zhang W."/>
            <person name="Wang Y."/>
            <person name="Li L."/>
            <person name="Wen T."/>
            <person name="Zhang T."/>
            <person name="Zhang Y."/>
            <person name="Xu J."/>
            <person name="Hu J."/>
            <person name="Li S."/>
            <person name="Liu L."/>
            <person name="Liu J."/>
            <person name="Jiang W."/>
            <person name="Tian J."/>
            <person name="Li Y."/>
            <person name="Schuler D."/>
            <person name="Wang L."/>
            <person name="Li J."/>
        </authorList>
    </citation>
    <scope>NUCLEOTIDE SEQUENCE [LARGE SCALE GENOMIC DNA]</scope>
    <source>
        <strain evidence="2">DSM 6361 / JCM 21280 / NBRC 15271 / MSR-1</strain>
    </source>
</reference>
<proteinExistence type="predicted"/>
<dbReference type="AlphaFoldDB" id="V6EX92"/>
<keyword evidence="2" id="KW-1185">Reference proteome</keyword>
<sequence>MLWLDKLVRHLKPDHAILVDANDLPAELRDQWGEWLPAHGVLLPCGPGFLLFARDDPFVWEEVSLLERLADLVSLTRMALSPRKLAFKMSTGRLAWA</sequence>
<accession>V6EX92</accession>
<dbReference type="EMBL" id="HG794546">
    <property type="protein sequence ID" value="CDK97794.1"/>
    <property type="molecule type" value="Genomic_DNA"/>
</dbReference>
<evidence type="ECO:0000313" key="1">
    <source>
        <dbReference type="EMBL" id="CDK97794.1"/>
    </source>
</evidence>
<dbReference type="Proteomes" id="UP000018922">
    <property type="component" value="Chromosome I"/>
</dbReference>
<organism evidence="1 2">
    <name type="scientific">Magnetospirillum gryphiswaldense (strain DSM 6361 / JCM 21280 / NBRC 15271 / MSR-1)</name>
    <dbReference type="NCBI Taxonomy" id="431944"/>
    <lineage>
        <taxon>Bacteria</taxon>
        <taxon>Pseudomonadati</taxon>
        <taxon>Pseudomonadota</taxon>
        <taxon>Alphaproteobacteria</taxon>
        <taxon>Rhodospirillales</taxon>
        <taxon>Rhodospirillaceae</taxon>
        <taxon>Magnetospirillum</taxon>
    </lineage>
</organism>
<gene>
    <name evidence="1" type="ordered locus">MGMSRv2__0579</name>
</gene>
<evidence type="ECO:0000313" key="2">
    <source>
        <dbReference type="Proteomes" id="UP000018922"/>
    </source>
</evidence>
<name>V6EX92_MAGGM</name>
<protein>
    <submittedName>
        <fullName evidence="1">Uncharacterized protein</fullName>
    </submittedName>
</protein>
<dbReference type="STRING" id="1430440.MGMSRv2__0579"/>
<dbReference type="KEGG" id="mgy:MGMSRv2__0579"/>
<dbReference type="HOGENOM" id="CLU_2343366_0_0_5"/>